<dbReference type="InterPro" id="IPR047718">
    <property type="entry name" value="RsbA-like_anti_sig"/>
</dbReference>
<keyword evidence="1" id="KW-0808">Transferase</keyword>
<reference evidence="4" key="1">
    <citation type="submission" date="2021-01" db="EMBL/GenBank/DDBJ databases">
        <title>Whole genome shotgun sequence of Rhizocola hellebori NBRC 109834.</title>
        <authorList>
            <person name="Komaki H."/>
            <person name="Tamura T."/>
        </authorList>
    </citation>
    <scope>NUCLEOTIDE SEQUENCE</scope>
    <source>
        <strain evidence="4">NBRC 109834</strain>
    </source>
</reference>
<dbReference type="PANTHER" id="PTHR35526:SF3">
    <property type="entry name" value="ANTI-SIGMA-F FACTOR RSBW"/>
    <property type="match status" value="1"/>
</dbReference>
<gene>
    <name evidence="4" type="ORF">Rhe02_87450</name>
</gene>
<feature type="domain" description="Histidine kinase/HSP90-like ATPase" evidence="2">
    <location>
        <begin position="207"/>
        <end position="314"/>
    </location>
</feature>
<keyword evidence="1" id="KW-0723">Serine/threonine-protein kinase</keyword>
<dbReference type="NCBIfam" id="NF041045">
    <property type="entry name" value="RsbA_anti_sig"/>
    <property type="match status" value="1"/>
</dbReference>
<dbReference type="SUPFAM" id="SSF55874">
    <property type="entry name" value="ATPase domain of HSP90 chaperone/DNA topoisomerase II/histidine kinase"/>
    <property type="match status" value="1"/>
</dbReference>
<dbReference type="Pfam" id="PF13581">
    <property type="entry name" value="HATPase_c_2"/>
    <property type="match status" value="1"/>
</dbReference>
<dbReference type="RefSeq" id="WP_239124431.1">
    <property type="nucleotide sequence ID" value="NZ_BONY01000102.1"/>
</dbReference>
<dbReference type="Pfam" id="PF14417">
    <property type="entry name" value="MEDS"/>
    <property type="match status" value="1"/>
</dbReference>
<name>A0A8J3VLZ2_9ACTN</name>
<dbReference type="InterPro" id="IPR025847">
    <property type="entry name" value="MEDS_domain"/>
</dbReference>
<evidence type="ECO:0000313" key="5">
    <source>
        <dbReference type="Proteomes" id="UP000612899"/>
    </source>
</evidence>
<dbReference type="InterPro" id="IPR050267">
    <property type="entry name" value="Anti-sigma-factor_SerPK"/>
</dbReference>
<evidence type="ECO:0000313" key="4">
    <source>
        <dbReference type="EMBL" id="GIH10678.1"/>
    </source>
</evidence>
<keyword evidence="5" id="KW-1185">Reference proteome</keyword>
<feature type="domain" description="MEDS" evidence="3">
    <location>
        <begin position="14"/>
        <end position="158"/>
    </location>
</feature>
<dbReference type="InterPro" id="IPR036890">
    <property type="entry name" value="HATPase_C_sf"/>
</dbReference>
<evidence type="ECO:0000259" key="2">
    <source>
        <dbReference type="Pfam" id="PF13581"/>
    </source>
</evidence>
<dbReference type="Gene3D" id="3.30.565.10">
    <property type="entry name" value="Histidine kinase-like ATPase, C-terminal domain"/>
    <property type="match status" value="1"/>
</dbReference>
<dbReference type="InterPro" id="IPR003594">
    <property type="entry name" value="HATPase_dom"/>
</dbReference>
<protein>
    <submittedName>
        <fullName evidence="4">Anti-sigma regulatory factor</fullName>
    </submittedName>
</protein>
<dbReference type="GO" id="GO:0004674">
    <property type="term" value="F:protein serine/threonine kinase activity"/>
    <property type="evidence" value="ECO:0007669"/>
    <property type="project" value="UniProtKB-KW"/>
</dbReference>
<dbReference type="CDD" id="cd16936">
    <property type="entry name" value="HATPase_RsbW-like"/>
    <property type="match status" value="1"/>
</dbReference>
<dbReference type="PANTHER" id="PTHR35526">
    <property type="entry name" value="ANTI-SIGMA-F FACTOR RSBW-RELATED"/>
    <property type="match status" value="1"/>
</dbReference>
<sequence length="327" mass="35549">MRSAPSAMPAPQFDHPALFYRDQQDYLVTTVPFILDGLEAGDPVMVSVPTSNLACLREALGDDARRVIMHDMTVAGRNPGRIIGQVLLAFAGEHAGKRARIIGEPIWAGRDATEYPACAQHEALINPAFDGLNAIILCPYNTSELEPQVVADALRTHPVVWTSTEQYPSDQYVDPLVTAESFNVPLSPRPPTAEHTIIDVENAHLTIAETRRFSASFALAVGLPVERVADAVLTVDELVANTLDHGGGRGQLAAWTEHGRAVFEVTNGSHITDPLVGRRPVRDDQATGRGLSLVHRRADLVRMHTNPRGTTIRAYLVLTQDLDQGAI</sequence>
<proteinExistence type="predicted"/>
<organism evidence="4 5">
    <name type="scientific">Rhizocola hellebori</name>
    <dbReference type="NCBI Taxonomy" id="1392758"/>
    <lineage>
        <taxon>Bacteria</taxon>
        <taxon>Bacillati</taxon>
        <taxon>Actinomycetota</taxon>
        <taxon>Actinomycetes</taxon>
        <taxon>Micromonosporales</taxon>
        <taxon>Micromonosporaceae</taxon>
        <taxon>Rhizocola</taxon>
    </lineage>
</organism>
<comment type="caution">
    <text evidence="4">The sequence shown here is derived from an EMBL/GenBank/DDBJ whole genome shotgun (WGS) entry which is preliminary data.</text>
</comment>
<dbReference type="Proteomes" id="UP000612899">
    <property type="component" value="Unassembled WGS sequence"/>
</dbReference>
<evidence type="ECO:0000259" key="3">
    <source>
        <dbReference type="Pfam" id="PF14417"/>
    </source>
</evidence>
<accession>A0A8J3VLZ2</accession>
<evidence type="ECO:0000256" key="1">
    <source>
        <dbReference type="ARBA" id="ARBA00022527"/>
    </source>
</evidence>
<keyword evidence="1" id="KW-0418">Kinase</keyword>
<dbReference type="AlphaFoldDB" id="A0A8J3VLZ2"/>
<dbReference type="EMBL" id="BONY01000102">
    <property type="protein sequence ID" value="GIH10678.1"/>
    <property type="molecule type" value="Genomic_DNA"/>
</dbReference>